<accession>A0A8E6BAM7</accession>
<comment type="function">
    <text evidence="5">NDH-1 shuttles electrons from NADH, via FMN and iron-sulfur (Fe-S) centers, to quinones in the respiratory chain. The immediate electron acceptor for the enzyme in this species is believed to be ubiquinone. Couples the redox reaction to proton translocation (for every two electrons transferred, four hydrogen ions are translocated across the cytoplasmic membrane), and thus conserves the redox energy in a proton gradient. This subunit may bind ubiquinone.</text>
</comment>
<protein>
    <recommendedName>
        <fullName evidence="5">NADH-quinone oxidoreductase subunit H</fullName>
        <ecNumber evidence="5">7.1.1.-</ecNumber>
    </recommendedName>
    <alternativeName>
        <fullName evidence="5">NADH dehydrogenase I subunit H</fullName>
    </alternativeName>
    <alternativeName>
        <fullName evidence="5">NDH-1 subunit H</fullName>
    </alternativeName>
</protein>
<keyword evidence="2 5" id="KW-0812">Transmembrane</keyword>
<gene>
    <name evidence="5 7" type="primary">nuoH</name>
    <name evidence="7" type="ORF">KIH39_04850</name>
</gene>
<dbReference type="HAMAP" id="MF_01350">
    <property type="entry name" value="NDH1_NuoH"/>
    <property type="match status" value="1"/>
</dbReference>
<evidence type="ECO:0000256" key="2">
    <source>
        <dbReference type="ARBA" id="ARBA00022692"/>
    </source>
</evidence>
<comment type="subcellular location">
    <subcellularLocation>
        <location evidence="5 6">Cell membrane</location>
        <topology evidence="5 6">Multi-pass membrane protein</topology>
    </subcellularLocation>
    <subcellularLocation>
        <location evidence="1">Membrane</location>
        <topology evidence="1">Multi-pass membrane protein</topology>
    </subcellularLocation>
</comment>
<proteinExistence type="inferred from homology"/>
<dbReference type="GO" id="GO:0009060">
    <property type="term" value="P:aerobic respiration"/>
    <property type="evidence" value="ECO:0007669"/>
    <property type="project" value="TreeGrafter"/>
</dbReference>
<evidence type="ECO:0000313" key="7">
    <source>
        <dbReference type="EMBL" id="QVL34846.1"/>
    </source>
</evidence>
<dbReference type="KEGG" id="tsph:KIH39_04850"/>
<feature type="transmembrane region" description="Helical" evidence="5">
    <location>
        <begin position="12"/>
        <end position="39"/>
    </location>
</feature>
<feature type="transmembrane region" description="Helical" evidence="5">
    <location>
        <begin position="163"/>
        <end position="181"/>
    </location>
</feature>
<dbReference type="GO" id="GO:0003954">
    <property type="term" value="F:NADH dehydrogenase activity"/>
    <property type="evidence" value="ECO:0007669"/>
    <property type="project" value="TreeGrafter"/>
</dbReference>
<keyword evidence="4 5" id="KW-0472">Membrane</keyword>
<evidence type="ECO:0000313" key="8">
    <source>
        <dbReference type="Proteomes" id="UP000676194"/>
    </source>
</evidence>
<feature type="transmembrane region" description="Helical" evidence="5">
    <location>
        <begin position="329"/>
        <end position="352"/>
    </location>
</feature>
<keyword evidence="5" id="KW-1278">Translocase</keyword>
<evidence type="ECO:0000256" key="3">
    <source>
        <dbReference type="ARBA" id="ARBA00022989"/>
    </source>
</evidence>
<keyword evidence="5" id="KW-0874">Quinone</keyword>
<evidence type="ECO:0000256" key="1">
    <source>
        <dbReference type="ARBA" id="ARBA00004141"/>
    </source>
</evidence>
<dbReference type="GO" id="GO:0005886">
    <property type="term" value="C:plasma membrane"/>
    <property type="evidence" value="ECO:0007669"/>
    <property type="project" value="UniProtKB-SubCell"/>
</dbReference>
<evidence type="ECO:0000256" key="6">
    <source>
        <dbReference type="RuleBase" id="RU000471"/>
    </source>
</evidence>
<feature type="transmembrane region" description="Helical" evidence="5">
    <location>
        <begin position="289"/>
        <end position="309"/>
    </location>
</feature>
<keyword evidence="7" id="KW-0560">Oxidoreductase</keyword>
<dbReference type="GO" id="GO:0016655">
    <property type="term" value="F:oxidoreductase activity, acting on NAD(P)H, quinone or similar compound as acceptor"/>
    <property type="evidence" value="ECO:0007669"/>
    <property type="project" value="UniProtKB-UniRule"/>
</dbReference>
<dbReference type="AlphaFoldDB" id="A0A8E6BAM7"/>
<dbReference type="EC" id="7.1.1.-" evidence="5"/>
<dbReference type="Pfam" id="PF00146">
    <property type="entry name" value="NADHdh"/>
    <property type="match status" value="1"/>
</dbReference>
<dbReference type="PANTHER" id="PTHR11432:SF3">
    <property type="entry name" value="NADH-UBIQUINONE OXIDOREDUCTASE CHAIN 1"/>
    <property type="match status" value="1"/>
</dbReference>
<evidence type="ECO:0000256" key="5">
    <source>
        <dbReference type="HAMAP-Rule" id="MF_01350"/>
    </source>
</evidence>
<comment type="subunit">
    <text evidence="5">NDH-1 is composed of 14 different subunits. Subunits NuoA, H, J, K, L, M, N constitute the membrane sector of the complex.</text>
</comment>
<organism evidence="7 8">
    <name type="scientific">Telmatocola sphagniphila</name>
    <dbReference type="NCBI Taxonomy" id="1123043"/>
    <lineage>
        <taxon>Bacteria</taxon>
        <taxon>Pseudomonadati</taxon>
        <taxon>Planctomycetota</taxon>
        <taxon>Planctomycetia</taxon>
        <taxon>Gemmatales</taxon>
        <taxon>Gemmataceae</taxon>
    </lineage>
</organism>
<feature type="transmembrane region" description="Helical" evidence="5">
    <location>
        <begin position="86"/>
        <end position="108"/>
    </location>
</feature>
<keyword evidence="3 5" id="KW-1133">Transmembrane helix</keyword>
<comment type="similarity">
    <text evidence="5 6">Belongs to the complex I subunit 1 family.</text>
</comment>
<dbReference type="PANTHER" id="PTHR11432">
    <property type="entry name" value="NADH DEHYDROGENASE SUBUNIT 1"/>
    <property type="match status" value="1"/>
</dbReference>
<feature type="transmembrane region" description="Helical" evidence="5">
    <location>
        <begin position="358"/>
        <end position="376"/>
    </location>
</feature>
<dbReference type="Proteomes" id="UP000676194">
    <property type="component" value="Chromosome"/>
</dbReference>
<reference evidence="7" key="1">
    <citation type="submission" date="2021-05" db="EMBL/GenBank/DDBJ databases">
        <title>Complete genome sequence of the cellulolytic planctomycete Telmatocola sphagniphila SP2T and characterization of the first cellulase from planctomycetes.</title>
        <authorList>
            <person name="Rakitin A.L."/>
            <person name="Beletsky A.V."/>
            <person name="Naumoff D.G."/>
            <person name="Kulichevskaya I.S."/>
            <person name="Mardanov A.V."/>
            <person name="Ravin N.V."/>
            <person name="Dedysh S.N."/>
        </authorList>
    </citation>
    <scope>NUCLEOTIDE SEQUENCE</scope>
    <source>
        <strain evidence="7">SP2T</strain>
    </source>
</reference>
<feature type="transmembrane region" description="Helical" evidence="5">
    <location>
        <begin position="247"/>
        <end position="269"/>
    </location>
</feature>
<keyword evidence="5" id="KW-1003">Cell membrane</keyword>
<dbReference type="InterPro" id="IPR001694">
    <property type="entry name" value="NADH_UbQ_OxRdtase_su1/FPO"/>
</dbReference>
<dbReference type="NCBIfam" id="NF004741">
    <property type="entry name" value="PRK06076.1-2"/>
    <property type="match status" value="1"/>
</dbReference>
<dbReference type="EMBL" id="CP074694">
    <property type="protein sequence ID" value="QVL34846.1"/>
    <property type="molecule type" value="Genomic_DNA"/>
</dbReference>
<feature type="transmembrane region" description="Helical" evidence="5">
    <location>
        <begin position="201"/>
        <end position="218"/>
    </location>
</feature>
<comment type="catalytic activity">
    <reaction evidence="5">
        <text>a quinone + NADH + 5 H(+)(in) = a quinol + NAD(+) + 4 H(+)(out)</text>
        <dbReference type="Rhea" id="RHEA:57888"/>
        <dbReference type="ChEBI" id="CHEBI:15378"/>
        <dbReference type="ChEBI" id="CHEBI:24646"/>
        <dbReference type="ChEBI" id="CHEBI:57540"/>
        <dbReference type="ChEBI" id="CHEBI:57945"/>
        <dbReference type="ChEBI" id="CHEBI:132124"/>
    </reaction>
</comment>
<keyword evidence="5 6" id="KW-0520">NAD</keyword>
<dbReference type="GO" id="GO:0048038">
    <property type="term" value="F:quinone binding"/>
    <property type="evidence" value="ECO:0007669"/>
    <property type="project" value="UniProtKB-KW"/>
</dbReference>
<feature type="transmembrane region" description="Helical" evidence="5">
    <location>
        <begin position="120"/>
        <end position="142"/>
    </location>
</feature>
<evidence type="ECO:0000256" key="4">
    <source>
        <dbReference type="ARBA" id="ARBA00023136"/>
    </source>
</evidence>
<dbReference type="InterPro" id="IPR018086">
    <property type="entry name" value="NADH_UbQ_OxRdtase_su1_CS"/>
</dbReference>
<keyword evidence="5" id="KW-0830">Ubiquinone</keyword>
<dbReference type="PROSITE" id="PS00668">
    <property type="entry name" value="COMPLEX1_ND1_2"/>
    <property type="match status" value="1"/>
</dbReference>
<keyword evidence="8" id="KW-1185">Reference proteome</keyword>
<sequence>MRTWLSFIPEPFLTVVLALIVGGVVLNFVAVSALFFIWLERKVAGRMQDRLGPTRVGGKYGWLQTIADGIKLLLKEDFMPTAADGILFRIAPYIAFSASFVSFIALPFGADLVGQELQVAVYFILAVLASEVFGVILAGYASASKWSLFGGIREAAQVVSYEVPRGICVLIPVLISGTLNLNTIGKQQEGYVFDWLIFHDPFTFCAFWIFFICATAGCKRAPFDLAEAESELVAGFHTEYSGLRWSFFFMAEYASMFAVSGIATLLFLGGWHTGFLPFEPSVQFGLAGHLLNLIVFVLKGWCLVFLMMWMRWSLPRLRIDQVMMTCLKYFLPISCGLFLGVCLWQLLAPAALSQSWKFFALAVVLASAGVIIYKLLTAPKIAARGRLMGAWESLPTPLTKNL</sequence>
<name>A0A8E6BAM7_9BACT</name>